<dbReference type="AlphaFoldDB" id="A0A0F6YHQ6"/>
<sequence length="126" mass="14138">MNDRTIRELQSALPWTAHYHRDFRSSPMTHKDFAHALLHVHKAGGKLAAIIDEAEHGGFDWADPAKRADVEKYIADFVICALRMATTCPDGQIDLQRAVEQRLTAKNNQLAAVAPELRAVERQGPR</sequence>
<gene>
    <name evidence="1" type="ORF">DB32_003196</name>
</gene>
<dbReference type="EMBL" id="CP011125">
    <property type="protein sequence ID" value="AKF06047.1"/>
    <property type="molecule type" value="Genomic_DNA"/>
</dbReference>
<name>A0A0F6YHQ6_9BACT</name>
<dbReference type="STRING" id="927083.DB32_003196"/>
<dbReference type="KEGG" id="samy:DB32_003196"/>
<keyword evidence="2" id="KW-1185">Reference proteome</keyword>
<evidence type="ECO:0000313" key="2">
    <source>
        <dbReference type="Proteomes" id="UP000034883"/>
    </source>
</evidence>
<dbReference type="RefSeq" id="WP_053233258.1">
    <property type="nucleotide sequence ID" value="NZ_CP011125.1"/>
</dbReference>
<evidence type="ECO:0000313" key="1">
    <source>
        <dbReference type="EMBL" id="AKF06047.1"/>
    </source>
</evidence>
<evidence type="ECO:0008006" key="3">
    <source>
        <dbReference type="Google" id="ProtNLM"/>
    </source>
</evidence>
<reference evidence="1 2" key="1">
    <citation type="submission" date="2015-03" db="EMBL/GenBank/DDBJ databases">
        <title>Genome assembly of Sandaracinus amylolyticus DSM 53668.</title>
        <authorList>
            <person name="Sharma G."/>
            <person name="Subramanian S."/>
        </authorList>
    </citation>
    <scope>NUCLEOTIDE SEQUENCE [LARGE SCALE GENOMIC DNA]</scope>
    <source>
        <strain evidence="1 2">DSM 53668</strain>
    </source>
</reference>
<accession>A0A0F6YHQ6</accession>
<organism evidence="1 2">
    <name type="scientific">Sandaracinus amylolyticus</name>
    <dbReference type="NCBI Taxonomy" id="927083"/>
    <lineage>
        <taxon>Bacteria</taxon>
        <taxon>Pseudomonadati</taxon>
        <taxon>Myxococcota</taxon>
        <taxon>Polyangia</taxon>
        <taxon>Polyangiales</taxon>
        <taxon>Sandaracinaceae</taxon>
        <taxon>Sandaracinus</taxon>
    </lineage>
</organism>
<dbReference type="Proteomes" id="UP000034883">
    <property type="component" value="Chromosome"/>
</dbReference>
<protein>
    <recommendedName>
        <fullName evidence="3">NTP pyrophosphohydrolase MazG putative catalytic core domain-containing protein</fullName>
    </recommendedName>
</protein>
<proteinExistence type="predicted"/>